<feature type="compositionally biased region" description="Basic residues" evidence="13">
    <location>
        <begin position="270"/>
        <end position="282"/>
    </location>
</feature>
<evidence type="ECO:0000256" key="9">
    <source>
        <dbReference type="ARBA" id="ARBA00022842"/>
    </source>
</evidence>
<dbReference type="GO" id="GO:0042276">
    <property type="term" value="P:error-prone translesion synthesis"/>
    <property type="evidence" value="ECO:0007669"/>
    <property type="project" value="TreeGrafter"/>
</dbReference>
<evidence type="ECO:0000256" key="10">
    <source>
        <dbReference type="ARBA" id="ARBA00023125"/>
    </source>
</evidence>
<evidence type="ECO:0000256" key="7">
    <source>
        <dbReference type="ARBA" id="ARBA00022723"/>
    </source>
</evidence>
<dbReference type="GO" id="GO:0005634">
    <property type="term" value="C:nucleus"/>
    <property type="evidence" value="ECO:0007669"/>
    <property type="project" value="UniProtKB-SubCell"/>
</dbReference>
<dbReference type="Pfam" id="PF00817">
    <property type="entry name" value="IMS"/>
    <property type="match status" value="1"/>
</dbReference>
<dbReference type="GO" id="GO:0017125">
    <property type="term" value="F:deoxycytidyl transferase activity"/>
    <property type="evidence" value="ECO:0007669"/>
    <property type="project" value="TreeGrafter"/>
</dbReference>
<dbReference type="InterPro" id="IPR010516">
    <property type="entry name" value="SAP18"/>
</dbReference>
<evidence type="ECO:0000256" key="3">
    <source>
        <dbReference type="ARBA" id="ARBA00020399"/>
    </source>
</evidence>
<dbReference type="Gene3D" id="6.10.250.1490">
    <property type="match status" value="1"/>
</dbReference>
<keyword evidence="11" id="KW-0234">DNA repair</keyword>
<evidence type="ECO:0000259" key="14">
    <source>
        <dbReference type="PROSITE" id="PS50173"/>
    </source>
</evidence>
<keyword evidence="5" id="KW-0808">Transferase</keyword>
<evidence type="ECO:0000256" key="8">
    <source>
        <dbReference type="ARBA" id="ARBA00022763"/>
    </source>
</evidence>
<feature type="compositionally biased region" description="Polar residues" evidence="13">
    <location>
        <begin position="996"/>
        <end position="1010"/>
    </location>
</feature>
<dbReference type="PANTHER" id="PTHR45990:SF1">
    <property type="entry name" value="DNA REPAIR PROTEIN REV1"/>
    <property type="match status" value="1"/>
</dbReference>
<dbReference type="InterPro" id="IPR053848">
    <property type="entry name" value="IMS_HHH_1"/>
</dbReference>
<dbReference type="FunFam" id="3.30.1490.100:FF:000001">
    <property type="entry name" value="DNA repair protein REV1"/>
    <property type="match status" value="1"/>
</dbReference>
<feature type="compositionally biased region" description="Polar residues" evidence="13">
    <location>
        <begin position="1094"/>
        <end position="1103"/>
    </location>
</feature>
<dbReference type="InterPro" id="IPR043502">
    <property type="entry name" value="DNA/RNA_pol_sf"/>
</dbReference>
<dbReference type="GO" id="GO:0046872">
    <property type="term" value="F:metal ion binding"/>
    <property type="evidence" value="ECO:0007669"/>
    <property type="project" value="UniProtKB-KW"/>
</dbReference>
<dbReference type="SUPFAM" id="SSF56672">
    <property type="entry name" value="DNA/RNA polymerases"/>
    <property type="match status" value="1"/>
</dbReference>
<keyword evidence="16" id="KW-1185">Reference proteome</keyword>
<feature type="compositionally biased region" description="Basic and acidic residues" evidence="13">
    <location>
        <begin position="962"/>
        <end position="985"/>
    </location>
</feature>
<evidence type="ECO:0000256" key="5">
    <source>
        <dbReference type="ARBA" id="ARBA00022679"/>
    </source>
</evidence>
<dbReference type="InterPro" id="IPR001126">
    <property type="entry name" value="UmuC"/>
</dbReference>
<dbReference type="Gene3D" id="3.30.70.270">
    <property type="match status" value="1"/>
</dbReference>
<dbReference type="InterPro" id="IPR043128">
    <property type="entry name" value="Rev_trsase/Diguanyl_cyclase"/>
</dbReference>
<keyword evidence="12" id="KW-0539">Nucleus</keyword>
<dbReference type="InterPro" id="IPR036775">
    <property type="entry name" value="DNA_pol_Y-fam_lit_finger_sf"/>
</dbReference>
<proteinExistence type="inferred from homology"/>
<dbReference type="OrthoDB" id="427711at2759"/>
<dbReference type="Gene3D" id="1.10.150.20">
    <property type="entry name" value="5' to 3' exonuclease, C-terminal subdomain"/>
    <property type="match status" value="1"/>
</dbReference>
<dbReference type="InterPro" id="IPR042534">
    <property type="entry name" value="SAP18_sf"/>
</dbReference>
<keyword evidence="7" id="KW-0479">Metal-binding</keyword>
<dbReference type="Proteomes" id="UP000757232">
    <property type="component" value="Unassembled WGS sequence"/>
</dbReference>
<dbReference type="GO" id="GO:0003684">
    <property type="term" value="F:damaged DNA binding"/>
    <property type="evidence" value="ECO:0007669"/>
    <property type="project" value="InterPro"/>
</dbReference>
<feature type="region of interest" description="Disordered" evidence="13">
    <location>
        <begin position="944"/>
        <end position="1033"/>
    </location>
</feature>
<dbReference type="Pfam" id="PF21999">
    <property type="entry name" value="IMS_HHH_1"/>
    <property type="match status" value="1"/>
</dbReference>
<evidence type="ECO:0000313" key="15">
    <source>
        <dbReference type="EMBL" id="OCB87229.1"/>
    </source>
</evidence>
<dbReference type="AlphaFoldDB" id="A0A9Q5NB98"/>
<dbReference type="GO" id="GO:0070987">
    <property type="term" value="P:error-free translesion synthesis"/>
    <property type="evidence" value="ECO:0007669"/>
    <property type="project" value="UniProtKB-ARBA"/>
</dbReference>
<keyword evidence="9" id="KW-0460">Magnesium</keyword>
<keyword evidence="8" id="KW-0227">DNA damage</keyword>
<dbReference type="EMBL" id="LNZH02000194">
    <property type="protein sequence ID" value="OCB87229.1"/>
    <property type="molecule type" value="Genomic_DNA"/>
</dbReference>
<feature type="compositionally biased region" description="Gly residues" evidence="13">
    <location>
        <begin position="204"/>
        <end position="214"/>
    </location>
</feature>
<evidence type="ECO:0000256" key="4">
    <source>
        <dbReference type="ARBA" id="ARBA00022634"/>
    </source>
</evidence>
<dbReference type="PROSITE" id="PS50173">
    <property type="entry name" value="UMUC"/>
    <property type="match status" value="1"/>
</dbReference>
<evidence type="ECO:0000256" key="11">
    <source>
        <dbReference type="ARBA" id="ARBA00023204"/>
    </source>
</evidence>
<evidence type="ECO:0000256" key="2">
    <source>
        <dbReference type="ARBA" id="ARBA00010945"/>
    </source>
</evidence>
<evidence type="ECO:0000256" key="6">
    <source>
        <dbReference type="ARBA" id="ARBA00022695"/>
    </source>
</evidence>
<feature type="region of interest" description="Disordered" evidence="13">
    <location>
        <begin position="494"/>
        <end position="552"/>
    </location>
</feature>
<dbReference type="InterPro" id="IPR017961">
    <property type="entry name" value="DNA_pol_Y-fam_little_finger"/>
</dbReference>
<dbReference type="GO" id="GO:0006281">
    <property type="term" value="P:DNA repair"/>
    <property type="evidence" value="ECO:0007669"/>
    <property type="project" value="UniProtKB-KW"/>
</dbReference>
<keyword evidence="4" id="KW-0237">DNA synthesis</keyword>
<dbReference type="PANTHER" id="PTHR45990">
    <property type="entry name" value="DNA REPAIR PROTEIN REV1"/>
    <property type="match status" value="1"/>
</dbReference>
<protein>
    <recommendedName>
        <fullName evidence="3">DNA repair protein REV1</fullName>
    </recommendedName>
</protein>
<comment type="subcellular location">
    <subcellularLocation>
        <location evidence="1">Nucleus</location>
    </subcellularLocation>
</comment>
<name>A0A9Q5NB98_SANBA</name>
<feature type="compositionally biased region" description="Basic and acidic residues" evidence="13">
    <location>
        <begin position="227"/>
        <end position="266"/>
    </location>
</feature>
<keyword evidence="10" id="KW-0238">DNA-binding</keyword>
<accession>A0A9Q5NB98</accession>
<organism evidence="15 16">
    <name type="scientific">Sanghuangporus baumii</name>
    <name type="common">Phellinus baumii</name>
    <dbReference type="NCBI Taxonomy" id="108892"/>
    <lineage>
        <taxon>Eukaryota</taxon>
        <taxon>Fungi</taxon>
        <taxon>Dikarya</taxon>
        <taxon>Basidiomycota</taxon>
        <taxon>Agaricomycotina</taxon>
        <taxon>Agaricomycetes</taxon>
        <taxon>Hymenochaetales</taxon>
        <taxon>Hymenochaetaceae</taxon>
        <taxon>Sanghuangporus</taxon>
    </lineage>
</organism>
<gene>
    <name evidence="15" type="ORF">A7U60_g5746</name>
</gene>
<evidence type="ECO:0000256" key="13">
    <source>
        <dbReference type="SAM" id="MobiDB-lite"/>
    </source>
</evidence>
<keyword evidence="6" id="KW-0548">Nucleotidyltransferase</keyword>
<dbReference type="GO" id="GO:0003887">
    <property type="term" value="F:DNA-directed DNA polymerase activity"/>
    <property type="evidence" value="ECO:0007669"/>
    <property type="project" value="InterPro"/>
</dbReference>
<evidence type="ECO:0000313" key="16">
    <source>
        <dbReference type="Proteomes" id="UP000757232"/>
    </source>
</evidence>
<dbReference type="Pfam" id="PF11799">
    <property type="entry name" value="IMS_C"/>
    <property type="match status" value="1"/>
</dbReference>
<dbReference type="CDD" id="cd01701">
    <property type="entry name" value="PolY_Rev1"/>
    <property type="match status" value="1"/>
</dbReference>
<feature type="region of interest" description="Disordered" evidence="13">
    <location>
        <begin position="1058"/>
        <end position="1114"/>
    </location>
</feature>
<feature type="region of interest" description="Disordered" evidence="13">
    <location>
        <begin position="123"/>
        <end position="145"/>
    </location>
</feature>
<dbReference type="Gene3D" id="3.10.20.550">
    <property type="entry name" value="ASAP complex, SAP18 subunit"/>
    <property type="match status" value="1"/>
</dbReference>
<feature type="compositionally biased region" description="Basic and acidic residues" evidence="13">
    <location>
        <begin position="352"/>
        <end position="371"/>
    </location>
</feature>
<feature type="region of interest" description="Disordered" evidence="13">
    <location>
        <begin position="348"/>
        <end position="424"/>
    </location>
</feature>
<comment type="caution">
    <text evidence="15">The sequence shown here is derived from an EMBL/GenBank/DDBJ whole genome shotgun (WGS) entry which is preliminary data.</text>
</comment>
<reference evidence="15" key="1">
    <citation type="submission" date="2016-06" db="EMBL/GenBank/DDBJ databases">
        <title>Draft Genome sequence of the fungus Inonotus baumii.</title>
        <authorList>
            <person name="Zhu H."/>
            <person name="Lin W."/>
        </authorList>
    </citation>
    <scope>NUCLEOTIDE SEQUENCE</scope>
    <source>
        <strain evidence="15">821</strain>
    </source>
</reference>
<evidence type="ECO:0000256" key="1">
    <source>
        <dbReference type="ARBA" id="ARBA00004123"/>
    </source>
</evidence>
<feature type="compositionally biased region" description="Basic and acidic residues" evidence="13">
    <location>
        <begin position="510"/>
        <end position="525"/>
    </location>
</feature>
<evidence type="ECO:0000256" key="12">
    <source>
        <dbReference type="ARBA" id="ARBA00023242"/>
    </source>
</evidence>
<dbReference type="Gene3D" id="3.40.1170.60">
    <property type="match status" value="1"/>
</dbReference>
<dbReference type="SUPFAM" id="SSF100879">
    <property type="entry name" value="Lesion bypass DNA polymerase (Y-family), little finger domain"/>
    <property type="match status" value="1"/>
</dbReference>
<sequence>MNQHRHGLKLSSGWTTNYTMASKPFVDREKTAPFLVRTFVKIGGFHRAEFFEDGTLPTTDEHQIFTWRDATLKEVLTSLRLITNNPDIRHPLAKFLFRSLYADSAARGRIATRDLGSVSSREILGEPGTLDAPAPRLLTDGDEESDNVKTLEELRFFPGDYLCISVALPKHVTAPDVSIRGAAGGQPVNGWKSSGPLSPPGPPGGLGRGGGHWRGGSDPYAGRGRGGRAERSRRELDRELDRRLPPPRRRDSPPHRDLYTGRDRSSLSRSRSRSPPRRRYRAHSSYSELFEQDTPEFINALCNTVFPGETPPPGKDSSNSHGCKQQQFTEIETLENLSQEFMKKISQASTIHGDDHDSDEDRPIKRLKTSDEPDFIQGSSNKPLLPDKQEEIQDDDENPFRTRKNPPADFKPLHSTDPVTPEAAARVPGYAPNKANRAAEQMMKNPEFRSTRTSAAGADFIDGFYKNSRLHYLSTWKAELRELVAEAQERADKEFTHGEGIQSPDGLDGGDGKAKEDGLVGKVNEETSSTSMRGNAFQLLRSPSKRGKPKEQEAIGSEETVIMHCDFDCFFASVGLLSRPYLKDQPVVVCHSQGKQGGESSTSEVSSANYRARESGIRAGMRHVYRFPSYQARKLCPSVATIPYEFEKYKAASLQLYTILMSHADDVQAVSVDEALVDVTTAVKQMPPSTKRGYDAAKDFAEMLRAEIKSKTGCDVSIGISHNIMLARLATRKAKPAGSYHLRLADLQKHIEHTCIDELHGFGHAAREKALDRLGAATLGELAKKPRSVLCDVFGKAMGSTLYYACRGIDHRNLESDKPRKSVSAEINYGIRFENSEQAQAFMFQLAEEVTRRLGAVDMCGRSLTLKIMKRDPDAPIEPPKFLGHGCCNIFNKQASLSSDDGRATGDALIIGQVAWRLLKSFAFDPKDLRGVGIQITKLEKASEAGAKPGELGQAKLSFRTVQKEESIGKKEREEEKRRDKEKKNVTMGVPCLTVQPPSSHSQSQGNTSDEVQEIKPESGFSSPPPAKGAASNLALPSFSQVDRSSFEALPDTLKTEIKAEYSRRSASPALSAISDGDPDRTPWLSPLKRLATNKGTPLSRITQALAPRSREGSLRSGVSKGIFEKQNIFERCEKQKEVRGSKVVVTRDELKKLGIDTRVFHELPPEVQMEQLASARFSRSFGKKDTKGTKK</sequence>
<feature type="region of interest" description="Disordered" evidence="13">
    <location>
        <begin position="303"/>
        <end position="324"/>
    </location>
</feature>
<feature type="domain" description="UmuC" evidence="14">
    <location>
        <begin position="562"/>
        <end position="763"/>
    </location>
</feature>
<dbReference type="Gene3D" id="3.30.1490.100">
    <property type="entry name" value="DNA polymerase, Y-family, little finger domain"/>
    <property type="match status" value="1"/>
</dbReference>
<comment type="similarity">
    <text evidence="2">Belongs to the DNA polymerase type-Y family.</text>
</comment>
<feature type="region of interest" description="Disordered" evidence="13">
    <location>
        <begin position="185"/>
        <end position="287"/>
    </location>
</feature>
<dbReference type="Pfam" id="PF06487">
    <property type="entry name" value="SAP18"/>
    <property type="match status" value="1"/>
</dbReference>